<dbReference type="AlphaFoldDB" id="A0A0G3GSE7"/>
<evidence type="ECO:0000313" key="10">
    <source>
        <dbReference type="EMBL" id="AKK03500.1"/>
    </source>
</evidence>
<feature type="transmembrane region" description="Helical" evidence="8">
    <location>
        <begin position="88"/>
        <end position="109"/>
    </location>
</feature>
<dbReference type="NCBIfam" id="TIGR00688">
    <property type="entry name" value="rarD"/>
    <property type="match status" value="1"/>
</dbReference>
<proteinExistence type="inferred from homology"/>
<feature type="transmembrane region" description="Helical" evidence="8">
    <location>
        <begin position="168"/>
        <end position="187"/>
    </location>
</feature>
<dbReference type="PANTHER" id="PTHR22911">
    <property type="entry name" value="ACYL-MALONYL CONDENSING ENZYME-RELATED"/>
    <property type="match status" value="1"/>
</dbReference>
<feature type="transmembrane region" description="Helical" evidence="8">
    <location>
        <begin position="231"/>
        <end position="251"/>
    </location>
</feature>
<evidence type="ECO:0000256" key="8">
    <source>
        <dbReference type="SAM" id="Phobius"/>
    </source>
</evidence>
<dbReference type="Proteomes" id="UP000035368">
    <property type="component" value="Chromosome"/>
</dbReference>
<feature type="domain" description="EamA" evidence="9">
    <location>
        <begin position="143"/>
        <end position="273"/>
    </location>
</feature>
<keyword evidence="4" id="KW-1003">Cell membrane</keyword>
<dbReference type="PATRIC" id="fig|1050174.4.peg.1661"/>
<dbReference type="InterPro" id="IPR000620">
    <property type="entry name" value="EamA_dom"/>
</dbReference>
<dbReference type="OrthoDB" id="369870at2"/>
<organism evidence="10 11">
    <name type="scientific">Corynebacterium epidermidicanis</name>
    <dbReference type="NCBI Taxonomy" id="1050174"/>
    <lineage>
        <taxon>Bacteria</taxon>
        <taxon>Bacillati</taxon>
        <taxon>Actinomycetota</taxon>
        <taxon>Actinomycetes</taxon>
        <taxon>Mycobacteriales</taxon>
        <taxon>Corynebacteriaceae</taxon>
        <taxon>Corynebacterium</taxon>
    </lineage>
</organism>
<dbReference type="RefSeq" id="WP_047240520.1">
    <property type="nucleotide sequence ID" value="NZ_CP011541.1"/>
</dbReference>
<evidence type="ECO:0000256" key="3">
    <source>
        <dbReference type="ARBA" id="ARBA00022448"/>
    </source>
</evidence>
<dbReference type="Pfam" id="PF00892">
    <property type="entry name" value="EamA"/>
    <property type="match status" value="2"/>
</dbReference>
<dbReference type="InterPro" id="IPR037185">
    <property type="entry name" value="EmrE-like"/>
</dbReference>
<evidence type="ECO:0000256" key="6">
    <source>
        <dbReference type="ARBA" id="ARBA00022989"/>
    </source>
</evidence>
<evidence type="ECO:0000256" key="4">
    <source>
        <dbReference type="ARBA" id="ARBA00022475"/>
    </source>
</evidence>
<dbReference type="STRING" id="1050174.CEPID_08250"/>
<evidence type="ECO:0000259" key="9">
    <source>
        <dbReference type="Pfam" id="PF00892"/>
    </source>
</evidence>
<dbReference type="InterPro" id="IPR004626">
    <property type="entry name" value="RarD"/>
</dbReference>
<protein>
    <submittedName>
        <fullName evidence="10">RarD protein</fullName>
    </submittedName>
</protein>
<keyword evidence="11" id="KW-1185">Reference proteome</keyword>
<comment type="similarity">
    <text evidence="2">Belongs to the EamA transporter family.</text>
</comment>
<feature type="transmembrane region" description="Helical" evidence="8">
    <location>
        <begin position="141"/>
        <end position="156"/>
    </location>
</feature>
<dbReference type="EMBL" id="CP011541">
    <property type="protein sequence ID" value="AKK03500.1"/>
    <property type="molecule type" value="Genomic_DNA"/>
</dbReference>
<feature type="transmembrane region" description="Helical" evidence="8">
    <location>
        <begin position="33"/>
        <end position="51"/>
    </location>
</feature>
<dbReference type="KEGG" id="cei:CEPID_08250"/>
<feature type="domain" description="EamA" evidence="9">
    <location>
        <begin position="2"/>
        <end position="133"/>
    </location>
</feature>
<feature type="transmembrane region" description="Helical" evidence="8">
    <location>
        <begin position="63"/>
        <end position="82"/>
    </location>
</feature>
<name>A0A0G3GSE7_9CORY</name>
<accession>A0A0G3GSE7</accession>
<evidence type="ECO:0000313" key="11">
    <source>
        <dbReference type="Proteomes" id="UP000035368"/>
    </source>
</evidence>
<keyword evidence="3" id="KW-0813">Transport</keyword>
<comment type="subcellular location">
    <subcellularLocation>
        <location evidence="1">Cell membrane</location>
        <topology evidence="1">Multi-pass membrane protein</topology>
    </subcellularLocation>
</comment>
<dbReference type="SUPFAM" id="SSF103481">
    <property type="entry name" value="Multidrug resistance efflux transporter EmrE"/>
    <property type="match status" value="2"/>
</dbReference>
<evidence type="ECO:0000256" key="5">
    <source>
        <dbReference type="ARBA" id="ARBA00022692"/>
    </source>
</evidence>
<evidence type="ECO:0000256" key="2">
    <source>
        <dbReference type="ARBA" id="ARBA00007362"/>
    </source>
</evidence>
<evidence type="ECO:0000256" key="1">
    <source>
        <dbReference type="ARBA" id="ARBA00004651"/>
    </source>
</evidence>
<evidence type="ECO:0000256" key="7">
    <source>
        <dbReference type="ARBA" id="ARBA00023136"/>
    </source>
</evidence>
<dbReference type="PANTHER" id="PTHR22911:SF137">
    <property type="entry name" value="SOLUTE CARRIER FAMILY 35 MEMBER G2-RELATED"/>
    <property type="match status" value="1"/>
</dbReference>
<keyword evidence="6 8" id="KW-1133">Transmembrane helix</keyword>
<gene>
    <name evidence="10" type="ORF">CEPID_08250</name>
</gene>
<keyword evidence="5 8" id="KW-0812">Transmembrane</keyword>
<sequence length="294" mass="32498">MFYAIVAYLLWGAFAAFFPLLQPAQPLEIIAHRIVWTSILMALLLSGTKGWKELRQADKRTWRTLVFAALAIALNWLTYVTIVNSGHVAEAALGYFINPLVNVLLGLVFLGEKLRLLQKLSVGIAIFAVSVLVFLSGQPPLGGLVLAASFGVYGLLKKQVQLSAETSLAAETFLLAPASLGYLIYLFSTGELTFFQHGLGHALLLICTGFITAIPMLLFNKATRLIPLGTIGMLQYLTPTMQMLWAVLIMHEQMPTIRWFGFIVIWISVAIFVWDIWLQRKPGGSGPRRPLPKA</sequence>
<keyword evidence="7 8" id="KW-0472">Membrane</keyword>
<dbReference type="GO" id="GO:0005886">
    <property type="term" value="C:plasma membrane"/>
    <property type="evidence" value="ECO:0007669"/>
    <property type="project" value="UniProtKB-SubCell"/>
</dbReference>
<feature type="transmembrane region" description="Helical" evidence="8">
    <location>
        <begin position="257"/>
        <end position="278"/>
    </location>
</feature>
<reference evidence="10 11" key="1">
    <citation type="submission" date="2015-05" db="EMBL/GenBank/DDBJ databases">
        <title>Complete genome sequence of Corynebacterium epidermidicanis DSM 45586, isolated from the skin of a dog suffering from pruritus.</title>
        <authorList>
            <person name="Ruckert C."/>
            <person name="Albersmeier A."/>
            <person name="Winkler A."/>
            <person name="Tauch A."/>
        </authorList>
    </citation>
    <scope>NUCLEOTIDE SEQUENCE [LARGE SCALE GENOMIC DNA]</scope>
    <source>
        <strain evidence="10 11">DSM 45586</strain>
    </source>
</reference>
<feature type="transmembrane region" description="Helical" evidence="8">
    <location>
        <begin position="199"/>
        <end position="219"/>
    </location>
</feature>